<evidence type="ECO:0000313" key="2">
    <source>
        <dbReference type="EMBL" id="OVA07910.1"/>
    </source>
</evidence>
<gene>
    <name evidence="2" type="ORF">BVC80_8739g8</name>
</gene>
<reference evidence="2 3" key="1">
    <citation type="journal article" date="2017" name="Mol. Plant">
        <title>The Genome of Medicinal Plant Macleaya cordata Provides New Insights into Benzylisoquinoline Alkaloids Metabolism.</title>
        <authorList>
            <person name="Liu X."/>
            <person name="Liu Y."/>
            <person name="Huang P."/>
            <person name="Ma Y."/>
            <person name="Qing Z."/>
            <person name="Tang Q."/>
            <person name="Cao H."/>
            <person name="Cheng P."/>
            <person name="Zheng Y."/>
            <person name="Yuan Z."/>
            <person name="Zhou Y."/>
            <person name="Liu J."/>
            <person name="Tang Z."/>
            <person name="Zhuo Y."/>
            <person name="Zhang Y."/>
            <person name="Yu L."/>
            <person name="Huang J."/>
            <person name="Yang P."/>
            <person name="Peng Q."/>
            <person name="Zhang J."/>
            <person name="Jiang W."/>
            <person name="Zhang Z."/>
            <person name="Lin K."/>
            <person name="Ro D.K."/>
            <person name="Chen X."/>
            <person name="Xiong X."/>
            <person name="Shang Y."/>
            <person name="Huang S."/>
            <person name="Zeng J."/>
        </authorList>
    </citation>
    <scope>NUCLEOTIDE SEQUENCE [LARGE SCALE GENOMIC DNA]</scope>
    <source>
        <strain evidence="3">cv. BLH2017</strain>
        <tissue evidence="2">Root</tissue>
    </source>
</reference>
<dbReference type="PANTHER" id="PTHR47723">
    <property type="entry name" value="OS05G0353850 PROTEIN"/>
    <property type="match status" value="1"/>
</dbReference>
<dbReference type="GO" id="GO:0004523">
    <property type="term" value="F:RNA-DNA hybrid ribonuclease activity"/>
    <property type="evidence" value="ECO:0007669"/>
    <property type="project" value="InterPro"/>
</dbReference>
<dbReference type="STRING" id="56857.A0A200QBT9"/>
<accession>A0A200QBT9</accession>
<dbReference type="Pfam" id="PF13966">
    <property type="entry name" value="zf-RVT"/>
    <property type="match status" value="1"/>
</dbReference>
<dbReference type="PROSITE" id="PS50879">
    <property type="entry name" value="RNASE_H_1"/>
    <property type="match status" value="1"/>
</dbReference>
<proteinExistence type="predicted"/>
<dbReference type="InterPro" id="IPR053151">
    <property type="entry name" value="RNase_H-like"/>
</dbReference>
<dbReference type="CDD" id="cd06222">
    <property type="entry name" value="RNase_H_like"/>
    <property type="match status" value="1"/>
</dbReference>
<dbReference type="InterPro" id="IPR044730">
    <property type="entry name" value="RNase_H-like_dom_plant"/>
</dbReference>
<dbReference type="SUPFAM" id="SSF56219">
    <property type="entry name" value="DNase I-like"/>
    <property type="match status" value="1"/>
</dbReference>
<dbReference type="OrthoDB" id="1113909at2759"/>
<evidence type="ECO:0000259" key="1">
    <source>
        <dbReference type="PROSITE" id="PS50879"/>
    </source>
</evidence>
<dbReference type="InterPro" id="IPR002156">
    <property type="entry name" value="RNaseH_domain"/>
</dbReference>
<dbReference type="SUPFAM" id="SSF53098">
    <property type="entry name" value="Ribonuclease H-like"/>
    <property type="match status" value="1"/>
</dbReference>
<dbReference type="InterPro" id="IPR036691">
    <property type="entry name" value="Endo/exonu/phosph_ase_sf"/>
</dbReference>
<dbReference type="EMBL" id="MVGT01002399">
    <property type="protein sequence ID" value="OVA07910.1"/>
    <property type="molecule type" value="Genomic_DNA"/>
</dbReference>
<dbReference type="AlphaFoldDB" id="A0A200QBT9"/>
<dbReference type="InterPro" id="IPR012337">
    <property type="entry name" value="RNaseH-like_sf"/>
</dbReference>
<dbReference type="Proteomes" id="UP000195402">
    <property type="component" value="Unassembled WGS sequence"/>
</dbReference>
<comment type="caution">
    <text evidence="2">The sequence shown here is derived from an EMBL/GenBank/DDBJ whole genome shotgun (WGS) entry which is preliminary data.</text>
</comment>
<name>A0A200QBT9_MACCD</name>
<dbReference type="InterPro" id="IPR026960">
    <property type="entry name" value="RVT-Znf"/>
</dbReference>
<protein>
    <submittedName>
        <fullName evidence="2">Ribonuclease H domain</fullName>
    </submittedName>
</protein>
<dbReference type="InterPro" id="IPR036397">
    <property type="entry name" value="RNaseH_sf"/>
</dbReference>
<sequence length="788" mass="89882">MKVVYWNIRGISKSKAIKRLRKIVRVHSPDLLWISEPMIHFSNSFCTRLRLRHMSNEAIHNATDSRKGNIWLMWKSSLPRPTVLASSSQAITIQVDNSLITGVHAHVLTTNRRDLWDQLIDSHSTGIKYTWCNNQIGQRRILCKLDRAFYNSAWTDSYGIWSFKALTRAKSDHSPLVGSTASIPKPRNSPFRFQNMWLSHNNFLETTKHSWDAPIVAGNRATRFAYKLKRLKDHLKEWNTNVFGDISIKMRELEGVVNQAMHDSDGDPENLDKLSHLLHSQRELDTVSSQYDIFMGQKAKVKWIAEGDRNTAYLHSMVKIRRNTNQILNITDDEGHRWSSQPDIKASIVKHYEKKFTKTLSIPNPSLLSVIPRNIFDLKEKVSDLIVDGYWSIPSDVASNLYSAGINPGSLPSLSLEADTLVWKPSLDGCYSISNGVEIFRDKFQNLRWPAKIWRQCIHPKRSATAWKILSGCCATDARIQSRGILLASRCNLCQSNFEDDNHLFWDCSFVTDIWGWILELFGFIRPVTPLNFMNLVDCAKNRSDAIQDLWTAAITYVITEVWLQRNSCIFENKRASQHRVKQMILAHFFECSILMKGNMHNRVDDLMIFNTLKINTRPATTKTILECFWIPPAVNQLKIGCDGCSRGNPGRAGAGIVLRGHNGSTLGAMAVGLGTCNNFVAEVLAVILGLEWAIELGWTNIWVTSDSQAAIRCFTNNKVPWFVFARWNAIKEGITIIFSFVFRETNFAADTMSKRGVNLPLGTKELFDHRPNFLAVEKSDSCYYRFS</sequence>
<evidence type="ECO:0000313" key="3">
    <source>
        <dbReference type="Proteomes" id="UP000195402"/>
    </source>
</evidence>
<organism evidence="2 3">
    <name type="scientific">Macleaya cordata</name>
    <name type="common">Five-seeded plume-poppy</name>
    <name type="synonym">Bocconia cordata</name>
    <dbReference type="NCBI Taxonomy" id="56857"/>
    <lineage>
        <taxon>Eukaryota</taxon>
        <taxon>Viridiplantae</taxon>
        <taxon>Streptophyta</taxon>
        <taxon>Embryophyta</taxon>
        <taxon>Tracheophyta</taxon>
        <taxon>Spermatophyta</taxon>
        <taxon>Magnoliopsida</taxon>
        <taxon>Ranunculales</taxon>
        <taxon>Papaveraceae</taxon>
        <taxon>Papaveroideae</taxon>
        <taxon>Macleaya</taxon>
    </lineage>
</organism>
<dbReference type="Gene3D" id="3.60.10.10">
    <property type="entry name" value="Endonuclease/exonuclease/phosphatase"/>
    <property type="match status" value="1"/>
</dbReference>
<dbReference type="Gene3D" id="3.30.420.10">
    <property type="entry name" value="Ribonuclease H-like superfamily/Ribonuclease H"/>
    <property type="match status" value="1"/>
</dbReference>
<dbReference type="InParanoid" id="A0A200QBT9"/>
<keyword evidence="3" id="KW-1185">Reference proteome</keyword>
<feature type="domain" description="RNase H type-1" evidence="1">
    <location>
        <begin position="634"/>
        <end position="763"/>
    </location>
</feature>
<dbReference type="GO" id="GO:0003676">
    <property type="term" value="F:nucleic acid binding"/>
    <property type="evidence" value="ECO:0007669"/>
    <property type="project" value="InterPro"/>
</dbReference>
<dbReference type="Pfam" id="PF13456">
    <property type="entry name" value="RVT_3"/>
    <property type="match status" value="1"/>
</dbReference>
<dbReference type="PANTHER" id="PTHR47723:SF23">
    <property type="entry name" value="REVERSE TRANSCRIPTASE-LIKE PROTEIN"/>
    <property type="match status" value="1"/>
</dbReference>